<accession>A0A916SP95</accession>
<feature type="transmembrane region" description="Helical" evidence="9">
    <location>
        <begin position="79"/>
        <end position="94"/>
    </location>
</feature>
<keyword evidence="9" id="KW-1133">Transmembrane helix</keyword>
<reference evidence="13" key="2">
    <citation type="submission" date="2020-09" db="EMBL/GenBank/DDBJ databases">
        <authorList>
            <person name="Sun Q."/>
            <person name="Zhou Y."/>
        </authorList>
    </citation>
    <scope>NUCLEOTIDE SEQUENCE</scope>
    <source>
        <strain evidence="13">CGMCC 1.12813</strain>
    </source>
</reference>
<evidence type="ECO:0000256" key="9">
    <source>
        <dbReference type="SAM" id="Phobius"/>
    </source>
</evidence>
<dbReference type="Proteomes" id="UP000606922">
    <property type="component" value="Unassembled WGS sequence"/>
</dbReference>
<keyword evidence="14" id="KW-1185">Reference proteome</keyword>
<dbReference type="Pfam" id="PF23539">
    <property type="entry name" value="DUF7134"/>
    <property type="match status" value="1"/>
</dbReference>
<dbReference type="GO" id="GO:0046983">
    <property type="term" value="F:protein dimerization activity"/>
    <property type="evidence" value="ECO:0007669"/>
    <property type="project" value="InterPro"/>
</dbReference>
<proteinExistence type="predicted"/>
<gene>
    <name evidence="13" type="ORF">GCM10010979_24930</name>
</gene>
<dbReference type="GO" id="GO:0000155">
    <property type="term" value="F:phosphorelay sensor kinase activity"/>
    <property type="evidence" value="ECO:0007669"/>
    <property type="project" value="InterPro"/>
</dbReference>
<keyword evidence="9" id="KW-0472">Membrane</keyword>
<comment type="catalytic activity">
    <reaction evidence="1">
        <text>ATP + protein L-histidine = ADP + protein N-phospho-L-histidine.</text>
        <dbReference type="EC" id="2.7.13.3"/>
    </reaction>
</comment>
<dbReference type="InterPro" id="IPR055558">
    <property type="entry name" value="DUF7134"/>
</dbReference>
<evidence type="ECO:0000256" key="5">
    <source>
        <dbReference type="ARBA" id="ARBA00022741"/>
    </source>
</evidence>
<feature type="domain" description="Signal transduction histidine kinase subgroup 3 dimerisation and phosphoacceptor" evidence="11">
    <location>
        <begin position="222"/>
        <end position="287"/>
    </location>
</feature>
<dbReference type="PANTHER" id="PTHR24421">
    <property type="entry name" value="NITRATE/NITRITE SENSOR PROTEIN NARX-RELATED"/>
    <property type="match status" value="1"/>
</dbReference>
<dbReference type="GO" id="GO:0016020">
    <property type="term" value="C:membrane"/>
    <property type="evidence" value="ECO:0007669"/>
    <property type="project" value="InterPro"/>
</dbReference>
<evidence type="ECO:0000256" key="3">
    <source>
        <dbReference type="ARBA" id="ARBA00022553"/>
    </source>
</evidence>
<keyword evidence="3" id="KW-0597">Phosphoprotein</keyword>
<comment type="caution">
    <text evidence="13">The sequence shown here is derived from an EMBL/GenBank/DDBJ whole genome shotgun (WGS) entry which is preliminary data.</text>
</comment>
<evidence type="ECO:0000313" key="14">
    <source>
        <dbReference type="Proteomes" id="UP000606922"/>
    </source>
</evidence>
<dbReference type="EC" id="2.7.13.3" evidence="2"/>
<dbReference type="EMBL" id="BMGB01000001">
    <property type="protein sequence ID" value="GGB09363.1"/>
    <property type="molecule type" value="Genomic_DNA"/>
</dbReference>
<feature type="transmembrane region" description="Helical" evidence="9">
    <location>
        <begin position="164"/>
        <end position="186"/>
    </location>
</feature>
<dbReference type="Gene3D" id="3.30.565.10">
    <property type="entry name" value="Histidine kinase-like ATPase, C-terminal domain"/>
    <property type="match status" value="1"/>
</dbReference>
<feature type="transmembrane region" description="Helical" evidence="9">
    <location>
        <begin position="20"/>
        <end position="36"/>
    </location>
</feature>
<evidence type="ECO:0000256" key="7">
    <source>
        <dbReference type="ARBA" id="ARBA00022840"/>
    </source>
</evidence>
<dbReference type="InterPro" id="IPR011712">
    <property type="entry name" value="Sig_transdc_His_kin_sub3_dim/P"/>
</dbReference>
<sequence>MTDDWLRPRPGREGFRRDAIGAALLFVGTTVSALLYTRTGLYLDLDADPTLHPAPLWLSAIMIAALTVPLAWRRRYPQVVAVVVSVAFFLTPAFHVPEMLFASITLFIAIYSVGAWSRHRRAATITRILIIIGMFVWIGVQLVLTVDDPDTLPGFSRSGVFSAFASWAVINVLTNLLYFGGAYYFGYTAFRSARERAELEDRTAELAAERERSAEQAVALDRVRIARELHDVVAHHVSVMGVQAGAARRVIQTDPAQASESLATIESSARSAVDELHRLLTTLRESDSDDASQSSSTRGLDQLGDLVEECTAAGVPAALQVVGEPRPVTSLVGFTLYRVTQEALTNVRKHAGPRATADVRLRYLDSGVELEVTDTGQGTGLRSAGPGHGHVGMRERVAAVGGQLEVGPRARGGYLVRARIVQVES</sequence>
<evidence type="ECO:0000256" key="4">
    <source>
        <dbReference type="ARBA" id="ARBA00022679"/>
    </source>
</evidence>
<keyword evidence="7" id="KW-0067">ATP-binding</keyword>
<protein>
    <recommendedName>
        <fullName evidence="2">histidine kinase</fullName>
        <ecNumber evidence="2">2.7.13.3</ecNumber>
    </recommendedName>
</protein>
<dbReference type="CDD" id="cd16917">
    <property type="entry name" value="HATPase_UhpB-NarQ-NarX-like"/>
    <property type="match status" value="1"/>
</dbReference>
<evidence type="ECO:0000313" key="13">
    <source>
        <dbReference type="EMBL" id="GGB09363.1"/>
    </source>
</evidence>
<keyword evidence="5" id="KW-0547">Nucleotide-binding</keyword>
<keyword evidence="8" id="KW-0902">Two-component regulatory system</keyword>
<dbReference type="AlphaFoldDB" id="A0A916SP95"/>
<feature type="domain" description="DUF7134" evidence="12">
    <location>
        <begin position="4"/>
        <end position="135"/>
    </location>
</feature>
<keyword evidence="9" id="KW-0812">Transmembrane</keyword>
<dbReference type="SUPFAM" id="SSF55874">
    <property type="entry name" value="ATPase domain of HSP90 chaperone/DNA topoisomerase II/histidine kinase"/>
    <property type="match status" value="1"/>
</dbReference>
<feature type="transmembrane region" description="Helical" evidence="9">
    <location>
        <begin position="56"/>
        <end position="72"/>
    </location>
</feature>
<feature type="transmembrane region" description="Helical" evidence="9">
    <location>
        <begin position="124"/>
        <end position="144"/>
    </location>
</feature>
<dbReference type="RefSeq" id="WP_229733292.1">
    <property type="nucleotide sequence ID" value="NZ_BMGB01000001.1"/>
</dbReference>
<feature type="transmembrane region" description="Helical" evidence="9">
    <location>
        <begin position="100"/>
        <end position="117"/>
    </location>
</feature>
<reference evidence="13" key="1">
    <citation type="journal article" date="2014" name="Int. J. Syst. Evol. Microbiol.">
        <title>Complete genome sequence of Corynebacterium casei LMG S-19264T (=DSM 44701T), isolated from a smear-ripened cheese.</title>
        <authorList>
            <consortium name="US DOE Joint Genome Institute (JGI-PGF)"/>
            <person name="Walter F."/>
            <person name="Albersmeier A."/>
            <person name="Kalinowski J."/>
            <person name="Ruckert C."/>
        </authorList>
    </citation>
    <scope>NUCLEOTIDE SEQUENCE</scope>
    <source>
        <strain evidence="13">CGMCC 1.12813</strain>
    </source>
</reference>
<dbReference type="Pfam" id="PF07730">
    <property type="entry name" value="HisKA_3"/>
    <property type="match status" value="1"/>
</dbReference>
<keyword evidence="6" id="KW-0418">Kinase</keyword>
<evidence type="ECO:0000256" key="2">
    <source>
        <dbReference type="ARBA" id="ARBA00012438"/>
    </source>
</evidence>
<organism evidence="13 14">
    <name type="scientific">Conyzicola nivalis</name>
    <dbReference type="NCBI Taxonomy" id="1477021"/>
    <lineage>
        <taxon>Bacteria</taxon>
        <taxon>Bacillati</taxon>
        <taxon>Actinomycetota</taxon>
        <taxon>Actinomycetes</taxon>
        <taxon>Micrococcales</taxon>
        <taxon>Microbacteriaceae</taxon>
        <taxon>Conyzicola</taxon>
    </lineage>
</organism>
<dbReference type="InterPro" id="IPR003594">
    <property type="entry name" value="HATPase_dom"/>
</dbReference>
<evidence type="ECO:0000256" key="8">
    <source>
        <dbReference type="ARBA" id="ARBA00023012"/>
    </source>
</evidence>
<feature type="domain" description="Histidine kinase/HSP90-like ATPase" evidence="10">
    <location>
        <begin position="335"/>
        <end position="418"/>
    </location>
</feature>
<dbReference type="GO" id="GO:0005524">
    <property type="term" value="F:ATP binding"/>
    <property type="evidence" value="ECO:0007669"/>
    <property type="project" value="UniProtKB-KW"/>
</dbReference>
<dbReference type="Gene3D" id="1.20.5.1930">
    <property type="match status" value="1"/>
</dbReference>
<evidence type="ECO:0000256" key="6">
    <source>
        <dbReference type="ARBA" id="ARBA00022777"/>
    </source>
</evidence>
<evidence type="ECO:0000259" key="10">
    <source>
        <dbReference type="Pfam" id="PF02518"/>
    </source>
</evidence>
<dbReference type="PANTHER" id="PTHR24421:SF10">
    <property type="entry name" value="NITRATE_NITRITE SENSOR PROTEIN NARQ"/>
    <property type="match status" value="1"/>
</dbReference>
<dbReference type="InterPro" id="IPR036890">
    <property type="entry name" value="HATPase_C_sf"/>
</dbReference>
<dbReference type="Pfam" id="PF02518">
    <property type="entry name" value="HATPase_c"/>
    <property type="match status" value="1"/>
</dbReference>
<evidence type="ECO:0000259" key="12">
    <source>
        <dbReference type="Pfam" id="PF23539"/>
    </source>
</evidence>
<evidence type="ECO:0000256" key="1">
    <source>
        <dbReference type="ARBA" id="ARBA00000085"/>
    </source>
</evidence>
<name>A0A916SP95_9MICO</name>
<dbReference type="InterPro" id="IPR050482">
    <property type="entry name" value="Sensor_HK_TwoCompSys"/>
</dbReference>
<evidence type="ECO:0000259" key="11">
    <source>
        <dbReference type="Pfam" id="PF07730"/>
    </source>
</evidence>
<keyword evidence="4" id="KW-0808">Transferase</keyword>